<keyword evidence="5 6" id="KW-0472">Membrane</keyword>
<comment type="subcellular location">
    <subcellularLocation>
        <location evidence="1">Membrane</location>
        <topology evidence="1">Multi-pass membrane protein</topology>
    </subcellularLocation>
</comment>
<keyword evidence="3 6" id="KW-0812">Transmembrane</keyword>
<evidence type="ECO:0000256" key="4">
    <source>
        <dbReference type="ARBA" id="ARBA00022989"/>
    </source>
</evidence>
<dbReference type="AlphaFoldDB" id="A0A4R7JY16"/>
<keyword evidence="8" id="KW-1185">Reference proteome</keyword>
<feature type="transmembrane region" description="Helical" evidence="6">
    <location>
        <begin position="264"/>
        <end position="287"/>
    </location>
</feature>
<keyword evidence="4 6" id="KW-1133">Transmembrane helix</keyword>
<reference evidence="7 8" key="1">
    <citation type="submission" date="2019-03" db="EMBL/GenBank/DDBJ databases">
        <title>Genomic Encyclopedia of Type Strains, Phase IV (KMG-IV): sequencing the most valuable type-strain genomes for metagenomic binning, comparative biology and taxonomic classification.</title>
        <authorList>
            <person name="Goeker M."/>
        </authorList>
    </citation>
    <scope>NUCLEOTIDE SEQUENCE [LARGE SCALE GENOMIC DNA]</scope>
    <source>
        <strain evidence="7 8">DSM 15505</strain>
    </source>
</reference>
<sequence>MQARLEQRSFLLLLAIVTALFFYIMKPFFGAIFWACALAIIFFPIQKYFTRFWGERPNLTALATLGFCLFIVIMPTLFVTASFVYEGVKFYQQMQAGEIDPEQFIRRIGETVPFIGSAMEAAGINLDNLRERAINTLMQGSQFFAQSALNIGQNTVRFFIHFTIMLYLAFFLLRDGDYLKNLLAQALPLSQERGALLQGKFAEVTRATIKGNILIAAIQGALGGFIFWALSLPAAILWGVVMGVLSLIPAVGAGLIWVPAAIYLFAVGAWIESIVLVLFGTVVIGLIDNLLRPVFVGRDTKLPDYIVLLSTLGGLMLFGINGFVIGPLIAALFTAFWGIFIRDFKRPEPSESMVSDAADQD</sequence>
<feature type="transmembrane region" description="Helical" evidence="6">
    <location>
        <begin position="61"/>
        <end position="85"/>
    </location>
</feature>
<dbReference type="Proteomes" id="UP000295830">
    <property type="component" value="Unassembled WGS sequence"/>
</dbReference>
<proteinExistence type="inferred from homology"/>
<evidence type="ECO:0000256" key="1">
    <source>
        <dbReference type="ARBA" id="ARBA00004141"/>
    </source>
</evidence>
<evidence type="ECO:0000313" key="7">
    <source>
        <dbReference type="EMBL" id="TDT43390.1"/>
    </source>
</evidence>
<protein>
    <submittedName>
        <fullName evidence="7">Putative PurR-regulated permease PerM</fullName>
    </submittedName>
</protein>
<feature type="transmembrane region" description="Helical" evidence="6">
    <location>
        <begin position="307"/>
        <end position="340"/>
    </location>
</feature>
<evidence type="ECO:0000313" key="8">
    <source>
        <dbReference type="Proteomes" id="UP000295830"/>
    </source>
</evidence>
<evidence type="ECO:0000256" key="6">
    <source>
        <dbReference type="SAM" id="Phobius"/>
    </source>
</evidence>
<feature type="transmembrane region" description="Helical" evidence="6">
    <location>
        <begin position="9"/>
        <end position="25"/>
    </location>
</feature>
<dbReference type="RefSeq" id="WP_133735462.1">
    <property type="nucleotide sequence ID" value="NZ_SOAX01000002.1"/>
</dbReference>
<feature type="transmembrane region" description="Helical" evidence="6">
    <location>
        <begin position="236"/>
        <end position="257"/>
    </location>
</feature>
<feature type="transmembrane region" description="Helical" evidence="6">
    <location>
        <begin position="31"/>
        <end position="49"/>
    </location>
</feature>
<gene>
    <name evidence="7" type="ORF">DES49_1204</name>
</gene>
<feature type="transmembrane region" description="Helical" evidence="6">
    <location>
        <begin position="156"/>
        <end position="173"/>
    </location>
</feature>
<evidence type="ECO:0000256" key="5">
    <source>
        <dbReference type="ARBA" id="ARBA00023136"/>
    </source>
</evidence>
<dbReference type="EMBL" id="SOAX01000002">
    <property type="protein sequence ID" value="TDT43390.1"/>
    <property type="molecule type" value="Genomic_DNA"/>
</dbReference>
<evidence type="ECO:0000256" key="3">
    <source>
        <dbReference type="ARBA" id="ARBA00022692"/>
    </source>
</evidence>
<evidence type="ECO:0000256" key="2">
    <source>
        <dbReference type="ARBA" id="ARBA00009773"/>
    </source>
</evidence>
<organism evidence="7 8">
    <name type="scientific">Halospina denitrificans</name>
    <dbReference type="NCBI Taxonomy" id="332522"/>
    <lineage>
        <taxon>Bacteria</taxon>
        <taxon>Pseudomonadati</taxon>
        <taxon>Pseudomonadota</taxon>
        <taxon>Gammaproteobacteria</taxon>
        <taxon>Halospina</taxon>
    </lineage>
</organism>
<name>A0A4R7JY16_9GAMM</name>
<accession>A0A4R7JY16</accession>
<dbReference type="PANTHER" id="PTHR21716">
    <property type="entry name" value="TRANSMEMBRANE PROTEIN"/>
    <property type="match status" value="1"/>
</dbReference>
<dbReference type="InterPro" id="IPR002549">
    <property type="entry name" value="AI-2E-like"/>
</dbReference>
<dbReference type="OrthoDB" id="106838at2"/>
<dbReference type="GO" id="GO:0016020">
    <property type="term" value="C:membrane"/>
    <property type="evidence" value="ECO:0007669"/>
    <property type="project" value="UniProtKB-SubCell"/>
</dbReference>
<comment type="similarity">
    <text evidence="2">Belongs to the autoinducer-2 exporter (AI-2E) (TC 2.A.86) family.</text>
</comment>
<dbReference type="Pfam" id="PF01594">
    <property type="entry name" value="AI-2E_transport"/>
    <property type="match status" value="1"/>
</dbReference>
<feature type="transmembrane region" description="Helical" evidence="6">
    <location>
        <begin position="213"/>
        <end position="230"/>
    </location>
</feature>
<dbReference type="PANTHER" id="PTHR21716:SF4">
    <property type="entry name" value="TRANSMEMBRANE PROTEIN 245"/>
    <property type="match status" value="1"/>
</dbReference>
<comment type="caution">
    <text evidence="7">The sequence shown here is derived from an EMBL/GenBank/DDBJ whole genome shotgun (WGS) entry which is preliminary data.</text>
</comment>